<proteinExistence type="predicted"/>
<accession>A0A0F9LA44</accession>
<sequence>MKHHAARRIVDFNVERPTRSPKRRQPKLPEVAIVGIRCLRCKAYRTSDVHPCECGYFGCVRVLPVREKREG</sequence>
<name>A0A0F9LA44_9ZZZZ</name>
<gene>
    <name evidence="1" type="ORF">LCGC14_1604650</name>
</gene>
<dbReference type="EMBL" id="LAZR01012914">
    <property type="protein sequence ID" value="KKM24480.1"/>
    <property type="molecule type" value="Genomic_DNA"/>
</dbReference>
<reference evidence="1" key="1">
    <citation type="journal article" date="2015" name="Nature">
        <title>Complex archaea that bridge the gap between prokaryotes and eukaryotes.</title>
        <authorList>
            <person name="Spang A."/>
            <person name="Saw J.H."/>
            <person name="Jorgensen S.L."/>
            <person name="Zaremba-Niedzwiedzka K."/>
            <person name="Martijn J."/>
            <person name="Lind A.E."/>
            <person name="van Eijk R."/>
            <person name="Schleper C."/>
            <person name="Guy L."/>
            <person name="Ettema T.J."/>
        </authorList>
    </citation>
    <scope>NUCLEOTIDE SEQUENCE</scope>
</reference>
<comment type="caution">
    <text evidence="1">The sequence shown here is derived from an EMBL/GenBank/DDBJ whole genome shotgun (WGS) entry which is preliminary data.</text>
</comment>
<organism evidence="1">
    <name type="scientific">marine sediment metagenome</name>
    <dbReference type="NCBI Taxonomy" id="412755"/>
    <lineage>
        <taxon>unclassified sequences</taxon>
        <taxon>metagenomes</taxon>
        <taxon>ecological metagenomes</taxon>
    </lineage>
</organism>
<evidence type="ECO:0000313" key="1">
    <source>
        <dbReference type="EMBL" id="KKM24480.1"/>
    </source>
</evidence>
<dbReference type="AlphaFoldDB" id="A0A0F9LA44"/>
<protein>
    <submittedName>
        <fullName evidence="1">Uncharacterized protein</fullName>
    </submittedName>
</protein>